<comment type="similarity">
    <text evidence="2">Belongs to the monovalent cation:proton antiporter 1 (CPA1) transporter (TC 2.A.36) family.</text>
</comment>
<keyword evidence="4" id="KW-0050">Antiport</keyword>
<keyword evidence="8" id="KW-0915">Sodium</keyword>
<evidence type="ECO:0000256" key="7">
    <source>
        <dbReference type="ARBA" id="ARBA00022989"/>
    </source>
</evidence>
<feature type="transmembrane region" description="Helical" evidence="12">
    <location>
        <begin position="123"/>
        <end position="141"/>
    </location>
</feature>
<feature type="transmembrane region" description="Helical" evidence="12">
    <location>
        <begin position="354"/>
        <end position="377"/>
    </location>
</feature>
<feature type="transmembrane region" description="Helical" evidence="12">
    <location>
        <begin position="96"/>
        <end position="116"/>
    </location>
</feature>
<evidence type="ECO:0000256" key="10">
    <source>
        <dbReference type="ARBA" id="ARBA00023136"/>
    </source>
</evidence>
<comment type="subcellular location">
    <subcellularLocation>
        <location evidence="1">Cell membrane</location>
        <topology evidence="1">Multi-pass membrane protein</topology>
    </subcellularLocation>
</comment>
<organism evidence="14 15">
    <name type="scientific">Candidatus Competibacter phosphatis</name>
    <dbReference type="NCBI Taxonomy" id="221280"/>
    <lineage>
        <taxon>Bacteria</taxon>
        <taxon>Pseudomonadati</taxon>
        <taxon>Pseudomonadota</taxon>
        <taxon>Gammaproteobacteria</taxon>
        <taxon>Candidatus Competibacteraceae</taxon>
        <taxon>Candidatus Competibacter</taxon>
    </lineage>
</organism>
<keyword evidence="9" id="KW-0406">Ion transport</keyword>
<evidence type="ECO:0000259" key="13">
    <source>
        <dbReference type="Pfam" id="PF00999"/>
    </source>
</evidence>
<reference evidence="14 15" key="1">
    <citation type="submission" date="2019-03" db="EMBL/GenBank/DDBJ databases">
        <title>Metabolic reconstructions from genomes of highly enriched 'Candidatus Accumulibacter' and 'Candidatus Competibacter' bioreactor populations.</title>
        <authorList>
            <person name="Annavajhala M.K."/>
            <person name="Welles L."/>
            <person name="Abbas B."/>
            <person name="Sorokin D."/>
            <person name="Park H."/>
            <person name="Van Loosdrecht M."/>
            <person name="Chandran K."/>
        </authorList>
    </citation>
    <scope>NUCLEOTIDE SEQUENCE [LARGE SCALE GENOMIC DNA]</scope>
    <source>
        <strain evidence="14 15">SBR_G</strain>
    </source>
</reference>
<dbReference type="Proteomes" id="UP000760480">
    <property type="component" value="Unassembled WGS sequence"/>
</dbReference>
<proteinExistence type="inferred from homology"/>
<protein>
    <submittedName>
        <fullName evidence="14">Sodium:proton antiporter</fullName>
    </submittedName>
</protein>
<gene>
    <name evidence="14" type="ORF">E4P82_06145</name>
</gene>
<name>A0ABX1TLP9_9GAMM</name>
<keyword evidence="15" id="KW-1185">Reference proteome</keyword>
<evidence type="ECO:0000256" key="8">
    <source>
        <dbReference type="ARBA" id="ARBA00023053"/>
    </source>
</evidence>
<evidence type="ECO:0000256" key="4">
    <source>
        <dbReference type="ARBA" id="ARBA00022449"/>
    </source>
</evidence>
<keyword evidence="7 12" id="KW-1133">Transmembrane helix</keyword>
<evidence type="ECO:0000313" key="14">
    <source>
        <dbReference type="EMBL" id="NMQ18825.1"/>
    </source>
</evidence>
<dbReference type="InterPro" id="IPR018422">
    <property type="entry name" value="Cation/H_exchanger_CPA1"/>
</dbReference>
<dbReference type="PANTHER" id="PTHR10110">
    <property type="entry name" value="SODIUM/HYDROGEN EXCHANGER"/>
    <property type="match status" value="1"/>
</dbReference>
<dbReference type="InterPro" id="IPR006153">
    <property type="entry name" value="Cation/H_exchanger_TM"/>
</dbReference>
<evidence type="ECO:0000256" key="1">
    <source>
        <dbReference type="ARBA" id="ARBA00004651"/>
    </source>
</evidence>
<feature type="transmembrane region" description="Helical" evidence="12">
    <location>
        <begin position="175"/>
        <end position="195"/>
    </location>
</feature>
<feature type="transmembrane region" description="Helical" evidence="12">
    <location>
        <begin position="207"/>
        <end position="225"/>
    </location>
</feature>
<sequence length="421" mass="44638">MLNLIALLVTLTALFSYINHRFIKLPTTIGVMVLALVLSLILMSLGELGYAPVEQRAAAIIGGIDFNQVLMQGMLSLLLFAGALHVNLEELAQQKWPIGILATVGVVASTFLVGIASWLVLNVLFGISISLLYCLLFGALISPTDPIAVLGILKSAKAPKNLEIKIAGESLFNDGIAVVVFAILLGLAVGGEEVTLGSVALLFTEEALGGIVFGLAIGYVAYLLLKSIDSYDVEILITLALVLGGYALAIHLHVSGPIAMVVAGLMIGNHGRRLAMSDTTREHLDTFWELIDEILNAMLFVLIGLEMIILTFERDHLLASLLVIPIVLLARLACVGVPVHIMRSRFGFVFSPHAIKIMTWGGLRGGISVALALSLPLGPERQIVLALTYIVVLFSILVQGLTVGRLIKATVAPAGSGAGDS</sequence>
<dbReference type="EMBL" id="SPMZ01000016">
    <property type="protein sequence ID" value="NMQ18825.1"/>
    <property type="molecule type" value="Genomic_DNA"/>
</dbReference>
<feature type="transmembrane region" description="Helical" evidence="12">
    <location>
        <begin position="57"/>
        <end position="84"/>
    </location>
</feature>
<evidence type="ECO:0000256" key="3">
    <source>
        <dbReference type="ARBA" id="ARBA00022448"/>
    </source>
</evidence>
<evidence type="ECO:0000313" key="15">
    <source>
        <dbReference type="Proteomes" id="UP000760480"/>
    </source>
</evidence>
<keyword evidence="5" id="KW-1003">Cell membrane</keyword>
<evidence type="ECO:0000256" key="2">
    <source>
        <dbReference type="ARBA" id="ARBA00007367"/>
    </source>
</evidence>
<accession>A0ABX1TLP9</accession>
<evidence type="ECO:0000256" key="5">
    <source>
        <dbReference type="ARBA" id="ARBA00022475"/>
    </source>
</evidence>
<dbReference type="Gene3D" id="6.10.140.1330">
    <property type="match status" value="1"/>
</dbReference>
<evidence type="ECO:0000256" key="6">
    <source>
        <dbReference type="ARBA" id="ARBA00022692"/>
    </source>
</evidence>
<keyword evidence="6 12" id="KW-0812">Transmembrane</keyword>
<evidence type="ECO:0000256" key="11">
    <source>
        <dbReference type="ARBA" id="ARBA00023201"/>
    </source>
</evidence>
<feature type="transmembrane region" description="Helical" evidence="12">
    <location>
        <begin position="26"/>
        <end position="45"/>
    </location>
</feature>
<feature type="domain" description="Cation/H+ exchanger transmembrane" evidence="13">
    <location>
        <begin position="11"/>
        <end position="408"/>
    </location>
</feature>
<dbReference type="PANTHER" id="PTHR10110:SF195">
    <property type="entry name" value="NA(+)_H(+) ANTIPORTER NHAS2"/>
    <property type="match status" value="1"/>
</dbReference>
<feature type="transmembrane region" description="Helical" evidence="12">
    <location>
        <begin position="294"/>
        <end position="312"/>
    </location>
</feature>
<feature type="transmembrane region" description="Helical" evidence="12">
    <location>
        <begin position="318"/>
        <end position="342"/>
    </location>
</feature>
<feature type="transmembrane region" description="Helical" evidence="12">
    <location>
        <begin position="237"/>
        <end position="267"/>
    </location>
</feature>
<dbReference type="Pfam" id="PF00999">
    <property type="entry name" value="Na_H_Exchanger"/>
    <property type="match status" value="1"/>
</dbReference>
<keyword evidence="3" id="KW-0813">Transport</keyword>
<evidence type="ECO:0000256" key="9">
    <source>
        <dbReference type="ARBA" id="ARBA00023065"/>
    </source>
</evidence>
<keyword evidence="10 12" id="KW-0472">Membrane</keyword>
<evidence type="ECO:0000256" key="12">
    <source>
        <dbReference type="SAM" id="Phobius"/>
    </source>
</evidence>
<comment type="caution">
    <text evidence="14">The sequence shown here is derived from an EMBL/GenBank/DDBJ whole genome shotgun (WGS) entry which is preliminary data.</text>
</comment>
<keyword evidence="11" id="KW-0739">Sodium transport</keyword>
<dbReference type="RefSeq" id="WP_169248080.1">
    <property type="nucleotide sequence ID" value="NZ_SPMZ01000016.1"/>
</dbReference>
<feature type="transmembrane region" description="Helical" evidence="12">
    <location>
        <begin position="383"/>
        <end position="403"/>
    </location>
</feature>